<comment type="caution">
    <text evidence="2">The sequence shown here is derived from an EMBL/GenBank/DDBJ whole genome shotgun (WGS) entry which is preliminary data.</text>
</comment>
<keyword evidence="1" id="KW-0472">Membrane</keyword>
<evidence type="ECO:0000256" key="1">
    <source>
        <dbReference type="SAM" id="Phobius"/>
    </source>
</evidence>
<dbReference type="Proteomes" id="UP000232891">
    <property type="component" value="Unassembled WGS sequence"/>
</dbReference>
<organism evidence="2 3">
    <name type="scientific">Pseudomonas tolaasii NCPPB 2192</name>
    <dbReference type="NCBI Taxonomy" id="564423"/>
    <lineage>
        <taxon>Bacteria</taxon>
        <taxon>Pseudomonadati</taxon>
        <taxon>Pseudomonadota</taxon>
        <taxon>Gammaproteobacteria</taxon>
        <taxon>Pseudomonadales</taxon>
        <taxon>Pseudomonadaceae</taxon>
        <taxon>Pseudomonas</taxon>
    </lineage>
</organism>
<protein>
    <recommendedName>
        <fullName evidence="4">Membrane protein implicated in regulation of membrane protease activity</fullName>
    </recommendedName>
</protein>
<keyword evidence="3" id="KW-1185">Reference proteome</keyword>
<dbReference type="GeneID" id="55845043"/>
<feature type="transmembrane region" description="Helical" evidence="1">
    <location>
        <begin position="49"/>
        <end position="72"/>
    </location>
</feature>
<evidence type="ECO:0000313" key="2">
    <source>
        <dbReference type="EMBL" id="PKA74924.1"/>
    </source>
</evidence>
<gene>
    <name evidence="2" type="ORF">ATI14_1775</name>
</gene>
<name>A0ABX4QDP2_PSETO</name>
<feature type="transmembrane region" description="Helical" evidence="1">
    <location>
        <begin position="9"/>
        <end position="29"/>
    </location>
</feature>
<reference evidence="2 3" key="1">
    <citation type="submission" date="2017-11" db="EMBL/GenBank/DDBJ databases">
        <title>Genome sequencing of a diverse group of Pseudomonas species.</title>
        <authorList>
            <person name="Loper J."/>
        </authorList>
    </citation>
    <scope>NUCLEOTIDE SEQUENCE [LARGE SCALE GENOMIC DNA]</scope>
    <source>
        <strain evidence="2 3">NCPPB 2192</strain>
    </source>
</reference>
<proteinExistence type="predicted"/>
<keyword evidence="1" id="KW-0812">Transmembrane</keyword>
<dbReference type="RefSeq" id="WP_130886739.1">
    <property type="nucleotide sequence ID" value="NZ_PHHD01000001.1"/>
</dbReference>
<evidence type="ECO:0008006" key="4">
    <source>
        <dbReference type="Google" id="ProtNLM"/>
    </source>
</evidence>
<accession>A0ABX4QDP2</accession>
<dbReference type="EMBL" id="PHHD01000001">
    <property type="protein sequence ID" value="PKA74924.1"/>
    <property type="molecule type" value="Genomic_DNA"/>
</dbReference>
<keyword evidence="1" id="KW-1133">Transmembrane helix</keyword>
<sequence>MGRDKWDGWIFFCWIVLFVSIALSALFVFNFGTFKLDTGYGLYKTEFNWPMIFGGLLSLAFTVVLGVVIAMLRDVYKMNAAQYLPNPADGPGALVKEIAEDSAIAAYIGPGYYIMSVNGMAAGGPLSVKQGLLAIRNDSDGHKIVVRSPSGDVREVFLNASVEDLKLTF</sequence>
<evidence type="ECO:0000313" key="3">
    <source>
        <dbReference type="Proteomes" id="UP000232891"/>
    </source>
</evidence>